<evidence type="ECO:0000313" key="1">
    <source>
        <dbReference type="Proteomes" id="UP000887565"/>
    </source>
</evidence>
<dbReference type="Proteomes" id="UP000887565">
    <property type="component" value="Unplaced"/>
</dbReference>
<organism evidence="1 2">
    <name type="scientific">Romanomermis culicivorax</name>
    <name type="common">Nematode worm</name>
    <dbReference type="NCBI Taxonomy" id="13658"/>
    <lineage>
        <taxon>Eukaryota</taxon>
        <taxon>Metazoa</taxon>
        <taxon>Ecdysozoa</taxon>
        <taxon>Nematoda</taxon>
        <taxon>Enoplea</taxon>
        <taxon>Dorylaimia</taxon>
        <taxon>Mermithida</taxon>
        <taxon>Mermithoidea</taxon>
        <taxon>Mermithidae</taxon>
        <taxon>Romanomermis</taxon>
    </lineage>
</organism>
<dbReference type="WBParaSite" id="nRc.2.0.1.t21799-RA">
    <property type="protein sequence ID" value="nRc.2.0.1.t21799-RA"/>
    <property type="gene ID" value="nRc.2.0.1.g21799"/>
</dbReference>
<evidence type="ECO:0000313" key="2">
    <source>
        <dbReference type="WBParaSite" id="nRc.2.0.1.t21799-RA"/>
    </source>
</evidence>
<proteinExistence type="predicted"/>
<name>A0A915J7S6_ROMCU</name>
<sequence>MMQHWSMFAI</sequence>
<accession>A0A915J7S6</accession>
<keyword evidence="1" id="KW-1185">Reference proteome</keyword>
<reference evidence="2" key="1">
    <citation type="submission" date="2022-11" db="UniProtKB">
        <authorList>
            <consortium name="WormBaseParasite"/>
        </authorList>
    </citation>
    <scope>IDENTIFICATION</scope>
</reference>
<protein>
    <submittedName>
        <fullName evidence="2">Uncharacterized protein</fullName>
    </submittedName>
</protein>